<comment type="caution">
    <text evidence="1">The sequence shown here is derived from an EMBL/GenBank/DDBJ whole genome shotgun (WGS) entry which is preliminary data.</text>
</comment>
<dbReference type="NCBIfam" id="TIGR00099">
    <property type="entry name" value="Cof-subfamily"/>
    <property type="match status" value="1"/>
</dbReference>
<dbReference type="Pfam" id="PF08282">
    <property type="entry name" value="Hydrolase_3"/>
    <property type="match status" value="1"/>
</dbReference>
<dbReference type="PANTHER" id="PTHR10000">
    <property type="entry name" value="PHOSPHOSERINE PHOSPHATASE"/>
    <property type="match status" value="1"/>
</dbReference>
<dbReference type="GO" id="GO:0005829">
    <property type="term" value="C:cytosol"/>
    <property type="evidence" value="ECO:0007669"/>
    <property type="project" value="TreeGrafter"/>
</dbReference>
<dbReference type="SFLD" id="SFLDS00003">
    <property type="entry name" value="Haloacid_Dehalogenase"/>
    <property type="match status" value="1"/>
</dbReference>
<dbReference type="CDD" id="cd07516">
    <property type="entry name" value="HAD_Pase"/>
    <property type="match status" value="1"/>
</dbReference>
<organism evidence="1 2">
    <name type="scientific">Paenibacillus selenitireducens</name>
    <dbReference type="NCBI Taxonomy" id="1324314"/>
    <lineage>
        <taxon>Bacteria</taxon>
        <taxon>Bacillati</taxon>
        <taxon>Bacillota</taxon>
        <taxon>Bacilli</taxon>
        <taxon>Bacillales</taxon>
        <taxon>Paenibacillaceae</taxon>
        <taxon>Paenibacillus</taxon>
    </lineage>
</organism>
<dbReference type="GO" id="GO:0000287">
    <property type="term" value="F:magnesium ion binding"/>
    <property type="evidence" value="ECO:0007669"/>
    <property type="project" value="TreeGrafter"/>
</dbReference>
<accession>A0A1T2XMW3</accession>
<name>A0A1T2XMW3_9BACL</name>
<dbReference type="SUPFAM" id="SSF56784">
    <property type="entry name" value="HAD-like"/>
    <property type="match status" value="1"/>
</dbReference>
<keyword evidence="2" id="KW-1185">Reference proteome</keyword>
<dbReference type="AlphaFoldDB" id="A0A1T2XMW3"/>
<keyword evidence="1" id="KW-0378">Hydrolase</keyword>
<proteinExistence type="predicted"/>
<dbReference type="InterPro" id="IPR006379">
    <property type="entry name" value="HAD-SF_hydro_IIB"/>
</dbReference>
<sequence>MNRFQMIALDVDGTLLTDDHTLLPQTKKTIQTVAKQGAEIVLCTGRSPSSTIPLMELLELEGTVITHNGSVTVDTQSREVIHQFVINPAQLAPYKEYCRDHGYHFDLNTAFHLYVEDAGILTEEVLEMYGKFYIEPLVLPKEGEILNEIVKMTVAGTKEEMDVLEAAWGTWTHELTIIRSGDYFIDIMNPEASKGNALKTLAYRRGIDVSRVMALGNYYNDITMLQFAGIGIAMENSPIEVKAAADDVAPSNNEGGVHFALEKYCL</sequence>
<dbReference type="SFLD" id="SFLDG01140">
    <property type="entry name" value="C2.B:_Phosphomannomutase_and_P"/>
    <property type="match status" value="1"/>
</dbReference>
<dbReference type="InterPro" id="IPR036412">
    <property type="entry name" value="HAD-like_sf"/>
</dbReference>
<evidence type="ECO:0000313" key="1">
    <source>
        <dbReference type="EMBL" id="OPA81152.1"/>
    </source>
</evidence>
<dbReference type="Gene3D" id="3.40.50.1000">
    <property type="entry name" value="HAD superfamily/HAD-like"/>
    <property type="match status" value="1"/>
</dbReference>
<gene>
    <name evidence="1" type="ORF">BVG16_02120</name>
</gene>
<dbReference type="GO" id="GO:0016791">
    <property type="term" value="F:phosphatase activity"/>
    <property type="evidence" value="ECO:0007669"/>
    <property type="project" value="TreeGrafter"/>
</dbReference>
<dbReference type="OrthoDB" id="9790031at2"/>
<dbReference type="InterPro" id="IPR000150">
    <property type="entry name" value="Cof"/>
</dbReference>
<dbReference type="NCBIfam" id="TIGR01484">
    <property type="entry name" value="HAD-SF-IIB"/>
    <property type="match status" value="1"/>
</dbReference>
<protein>
    <submittedName>
        <fullName evidence="1">Hydrolase</fullName>
    </submittedName>
</protein>
<dbReference type="Gene3D" id="3.30.1240.10">
    <property type="match status" value="1"/>
</dbReference>
<dbReference type="RefSeq" id="WP_078496878.1">
    <property type="nucleotide sequence ID" value="NZ_MSZX01000001.1"/>
</dbReference>
<dbReference type="EMBL" id="MSZX01000001">
    <property type="protein sequence ID" value="OPA81152.1"/>
    <property type="molecule type" value="Genomic_DNA"/>
</dbReference>
<dbReference type="PANTHER" id="PTHR10000:SF8">
    <property type="entry name" value="HAD SUPERFAMILY HYDROLASE-LIKE, TYPE 3"/>
    <property type="match status" value="1"/>
</dbReference>
<reference evidence="1 2" key="1">
    <citation type="submission" date="2017-01" db="EMBL/GenBank/DDBJ databases">
        <title>Genome analysis of Paenibacillus selenitrireducens ES3-24.</title>
        <authorList>
            <person name="Xu D."/>
            <person name="Yao R."/>
            <person name="Zheng S."/>
        </authorList>
    </citation>
    <scope>NUCLEOTIDE SEQUENCE [LARGE SCALE GENOMIC DNA]</scope>
    <source>
        <strain evidence="1 2">ES3-24</strain>
    </source>
</reference>
<evidence type="ECO:0000313" key="2">
    <source>
        <dbReference type="Proteomes" id="UP000190188"/>
    </source>
</evidence>
<dbReference type="Proteomes" id="UP000190188">
    <property type="component" value="Unassembled WGS sequence"/>
</dbReference>
<dbReference type="InterPro" id="IPR023214">
    <property type="entry name" value="HAD_sf"/>
</dbReference>
<dbReference type="STRING" id="1324314.BVG16_02120"/>